<sequence>MLSSTRMISIREKNKQLLASHIIWMASHKQMASLCPCAEDKRFEYDDDQYFSSFHEVVCILKTMNEDERKPILSEIFEEISEATPYMESWYDSVKADHFEANDDSGESWPFWPVEFMYIASLDVLMKNKEFAKDFYKSDPLCYLGRCPCKLCGQRWNLEKKERGRSRVICAEPIFMNGKKYLKSRTNEIYDAFTYEIIGFNELVM</sequence>
<name>A0A6C0HX22_9ZZZZ</name>
<protein>
    <submittedName>
        <fullName evidence="1">Uncharacterized protein</fullName>
    </submittedName>
</protein>
<dbReference type="AlphaFoldDB" id="A0A6C0HX22"/>
<organism evidence="1">
    <name type="scientific">viral metagenome</name>
    <dbReference type="NCBI Taxonomy" id="1070528"/>
    <lineage>
        <taxon>unclassified sequences</taxon>
        <taxon>metagenomes</taxon>
        <taxon>organismal metagenomes</taxon>
    </lineage>
</organism>
<accession>A0A6C0HX22</accession>
<proteinExistence type="predicted"/>
<reference evidence="1" key="1">
    <citation type="journal article" date="2020" name="Nature">
        <title>Giant virus diversity and host interactions through global metagenomics.</title>
        <authorList>
            <person name="Schulz F."/>
            <person name="Roux S."/>
            <person name="Paez-Espino D."/>
            <person name="Jungbluth S."/>
            <person name="Walsh D.A."/>
            <person name="Denef V.J."/>
            <person name="McMahon K.D."/>
            <person name="Konstantinidis K.T."/>
            <person name="Eloe-Fadrosh E.A."/>
            <person name="Kyrpides N.C."/>
            <person name="Woyke T."/>
        </authorList>
    </citation>
    <scope>NUCLEOTIDE SEQUENCE</scope>
    <source>
        <strain evidence="1">GVMAG-M-3300023184-178</strain>
    </source>
</reference>
<evidence type="ECO:0000313" key="1">
    <source>
        <dbReference type="EMBL" id="QHT85059.1"/>
    </source>
</evidence>
<dbReference type="EMBL" id="MN740031">
    <property type="protein sequence ID" value="QHT85059.1"/>
    <property type="molecule type" value="Genomic_DNA"/>
</dbReference>